<comment type="caution">
    <text evidence="2">The sequence shown here is derived from an EMBL/GenBank/DDBJ whole genome shotgun (WGS) entry which is preliminary data.</text>
</comment>
<reference evidence="2" key="1">
    <citation type="submission" date="2020-10" db="EMBL/GenBank/DDBJ databases">
        <authorList>
            <person name="Kikuchi T."/>
        </authorList>
    </citation>
    <scope>NUCLEOTIDE SEQUENCE</scope>
    <source>
        <strain evidence="2">NKZ352</strain>
    </source>
</reference>
<dbReference type="Gene3D" id="2.40.10.10">
    <property type="entry name" value="Trypsin-like serine proteases"/>
    <property type="match status" value="2"/>
</dbReference>
<dbReference type="EMBL" id="CAJGYM010000038">
    <property type="protein sequence ID" value="CAD6193735.1"/>
    <property type="molecule type" value="Genomic_DNA"/>
</dbReference>
<evidence type="ECO:0000256" key="1">
    <source>
        <dbReference type="SAM" id="MobiDB-lite"/>
    </source>
</evidence>
<name>A0A8S1HEU2_9PELO</name>
<dbReference type="InterPro" id="IPR009003">
    <property type="entry name" value="Peptidase_S1_PA"/>
</dbReference>
<gene>
    <name evidence="2" type="ORF">CAUJ_LOCUS9654</name>
</gene>
<organism evidence="2 3">
    <name type="scientific">Caenorhabditis auriculariae</name>
    <dbReference type="NCBI Taxonomy" id="2777116"/>
    <lineage>
        <taxon>Eukaryota</taxon>
        <taxon>Metazoa</taxon>
        <taxon>Ecdysozoa</taxon>
        <taxon>Nematoda</taxon>
        <taxon>Chromadorea</taxon>
        <taxon>Rhabditida</taxon>
        <taxon>Rhabditina</taxon>
        <taxon>Rhabditomorpha</taxon>
        <taxon>Rhabditoidea</taxon>
        <taxon>Rhabditidae</taxon>
        <taxon>Peloderinae</taxon>
        <taxon>Caenorhabditis</taxon>
    </lineage>
</organism>
<sequence length="272" mass="30147">MRGRGNSAIWKMLKSLIAYDQPFKSYSEKLVLSADRMPSRPETPSFQALDVGPVSPKGPTSRKRQKIDPELEPLPVDGDIMTRLGQSAIPVTKDLAITYRHGENKNYLKGDSIKLSSYQNQKMVVDTCVVLVDEALDLIVLQTKSAELCERDLIKEAVKPHRGMKYTLMGYSVIHGGTSHISFSAGIISSDVTSRFRFLGSSGSYKGDSGGSYWSDDGRLIGMQVETEIVPHTTYNNDRPASGGRCGIIPITNIHSRILELLPQEEEVDWNE</sequence>
<dbReference type="SUPFAM" id="SSF50494">
    <property type="entry name" value="Trypsin-like serine proteases"/>
    <property type="match status" value="1"/>
</dbReference>
<feature type="region of interest" description="Disordered" evidence="1">
    <location>
        <begin position="37"/>
        <end position="67"/>
    </location>
</feature>
<dbReference type="Proteomes" id="UP000835052">
    <property type="component" value="Unassembled WGS sequence"/>
</dbReference>
<protein>
    <recommendedName>
        <fullName evidence="4">Peptidase S1 domain-containing protein</fullName>
    </recommendedName>
</protein>
<dbReference type="AlphaFoldDB" id="A0A8S1HEU2"/>
<keyword evidence="3" id="KW-1185">Reference proteome</keyword>
<evidence type="ECO:0008006" key="4">
    <source>
        <dbReference type="Google" id="ProtNLM"/>
    </source>
</evidence>
<proteinExistence type="predicted"/>
<accession>A0A8S1HEU2</accession>
<dbReference type="InterPro" id="IPR043504">
    <property type="entry name" value="Peptidase_S1_PA_chymotrypsin"/>
</dbReference>
<evidence type="ECO:0000313" key="2">
    <source>
        <dbReference type="EMBL" id="CAD6193735.1"/>
    </source>
</evidence>
<evidence type="ECO:0000313" key="3">
    <source>
        <dbReference type="Proteomes" id="UP000835052"/>
    </source>
</evidence>
<dbReference type="OrthoDB" id="5854304at2759"/>